<protein>
    <submittedName>
        <fullName evidence="1">Uncharacterized protein</fullName>
    </submittedName>
</protein>
<dbReference type="STRING" id="368603.AYY16_04675"/>
<dbReference type="Proteomes" id="UP000092247">
    <property type="component" value="Unassembled WGS sequence"/>
</dbReference>
<organism evidence="1 2">
    <name type="scientific">Morganella psychrotolerans</name>
    <dbReference type="NCBI Taxonomy" id="368603"/>
    <lineage>
        <taxon>Bacteria</taxon>
        <taxon>Pseudomonadati</taxon>
        <taxon>Pseudomonadota</taxon>
        <taxon>Gammaproteobacteria</taxon>
        <taxon>Enterobacterales</taxon>
        <taxon>Morganellaceae</taxon>
        <taxon>Morganella</taxon>
    </lineage>
</organism>
<comment type="caution">
    <text evidence="1">The sequence shown here is derived from an EMBL/GenBank/DDBJ whole genome shotgun (WGS) entry which is preliminary data.</text>
</comment>
<dbReference type="EMBL" id="LZEX01000001">
    <property type="protein sequence ID" value="OBU11331.1"/>
    <property type="molecule type" value="Genomic_DNA"/>
</dbReference>
<proteinExistence type="predicted"/>
<dbReference type="RefSeq" id="WP_067420519.1">
    <property type="nucleotide sequence ID" value="NZ_LZEX01000001.1"/>
</dbReference>
<dbReference type="AlphaFoldDB" id="A0A1B8HPY7"/>
<evidence type="ECO:0000313" key="1">
    <source>
        <dbReference type="EMBL" id="OBU11331.1"/>
    </source>
</evidence>
<sequence length="239" mass="27102">MSDDKIYFSDVKISGDIELTTAADKSVYGLTGDNNADTSALLTSLFQLRYFSNRVIYNQPRTDDIHLTFKHCTEYSPVARQLHTDNYIIAAGDIKSRFLPFVHDEAVVYLAPPDDGMSVTMRDPDPDTQMHLSQHYGNMSDPGFISMPILINRIKDGYSEFTDSENLAEVDGTVFICMLEEHLNTEWLEHCMSLLQAVFPNTIFYLTTQSPVVLSQLEDGEAYCLFRDTDNVIRTQKTV</sequence>
<gene>
    <name evidence="1" type="ORF">AYY17_00835</name>
</gene>
<evidence type="ECO:0000313" key="2">
    <source>
        <dbReference type="Proteomes" id="UP000092247"/>
    </source>
</evidence>
<name>A0A1B8HPY7_9GAMM</name>
<accession>A0A1B8HPY7</accession>
<reference evidence="1 2" key="1">
    <citation type="submission" date="2016-06" db="EMBL/GenBank/DDBJ databases">
        <authorList>
            <person name="Kjaerup R.B."/>
            <person name="Dalgaard T.S."/>
            <person name="Juul-Madsen H.R."/>
        </authorList>
    </citation>
    <scope>NUCLEOTIDE SEQUENCE [LARGE SCALE GENOMIC DNA]</scope>
    <source>
        <strain evidence="1 2">GCSL-Mp3</strain>
    </source>
</reference>